<dbReference type="Pfam" id="PF01047">
    <property type="entry name" value="MarR"/>
    <property type="match status" value="1"/>
</dbReference>
<dbReference type="SUPFAM" id="SSF46785">
    <property type="entry name" value="Winged helix' DNA-binding domain"/>
    <property type="match status" value="1"/>
</dbReference>
<feature type="domain" description="HTH marR-type" evidence="4">
    <location>
        <begin position="2"/>
        <end position="133"/>
    </location>
</feature>
<keyword evidence="1" id="KW-0805">Transcription regulation</keyword>
<evidence type="ECO:0000256" key="2">
    <source>
        <dbReference type="ARBA" id="ARBA00023125"/>
    </source>
</evidence>
<protein>
    <submittedName>
        <fullName evidence="5">MarR family transcriptional regulator</fullName>
    </submittedName>
</protein>
<accession>A0A934Q7C4</accession>
<dbReference type="Gene3D" id="1.10.10.10">
    <property type="entry name" value="Winged helix-like DNA-binding domain superfamily/Winged helix DNA-binding domain"/>
    <property type="match status" value="1"/>
</dbReference>
<name>A0A934Q7C4_9MICO</name>
<dbReference type="InterPro" id="IPR000835">
    <property type="entry name" value="HTH_MarR-typ"/>
</dbReference>
<evidence type="ECO:0000256" key="3">
    <source>
        <dbReference type="ARBA" id="ARBA00023163"/>
    </source>
</evidence>
<sequence length="153" mass="16702">MEATVLDRLLALSDLLQRDMGDSFAADLTESRVHALWVLHHLGPSTQQAMSQALRVTPRSVSALVDALEAAGYVTRSPHPEDRRAVLVALTPGAASMMARMQRDHTSLATRLLEAVAAEDRDAFERGLDAVLGRLRELVASESVSYGLEEERP</sequence>
<dbReference type="PANTHER" id="PTHR33164">
    <property type="entry name" value="TRANSCRIPTIONAL REGULATOR, MARR FAMILY"/>
    <property type="match status" value="1"/>
</dbReference>
<reference evidence="5" key="1">
    <citation type="submission" date="2020-12" db="EMBL/GenBank/DDBJ databases">
        <title>Leucobacter sp. CAS1, isolated from Chromium sludge.</title>
        <authorList>
            <person name="Xu Z."/>
        </authorList>
    </citation>
    <scope>NUCLEOTIDE SEQUENCE</scope>
    <source>
        <strain evidence="5">CSA1</strain>
    </source>
</reference>
<comment type="caution">
    <text evidence="5">The sequence shown here is derived from an EMBL/GenBank/DDBJ whole genome shotgun (WGS) entry which is preliminary data.</text>
</comment>
<gene>
    <name evidence="5" type="ORF">JD276_03060</name>
</gene>
<dbReference type="RefSeq" id="WP_200113804.1">
    <property type="nucleotide sequence ID" value="NZ_JAEHOH010000003.1"/>
</dbReference>
<proteinExistence type="predicted"/>
<dbReference type="PROSITE" id="PS01117">
    <property type="entry name" value="HTH_MARR_1"/>
    <property type="match status" value="1"/>
</dbReference>
<dbReference type="GO" id="GO:0006950">
    <property type="term" value="P:response to stress"/>
    <property type="evidence" value="ECO:0007669"/>
    <property type="project" value="TreeGrafter"/>
</dbReference>
<evidence type="ECO:0000313" key="5">
    <source>
        <dbReference type="EMBL" id="MBK0418014.1"/>
    </source>
</evidence>
<evidence type="ECO:0000259" key="4">
    <source>
        <dbReference type="PROSITE" id="PS50995"/>
    </source>
</evidence>
<dbReference type="Proteomes" id="UP000608530">
    <property type="component" value="Unassembled WGS sequence"/>
</dbReference>
<dbReference type="InterPro" id="IPR023187">
    <property type="entry name" value="Tscrpt_reg_MarR-type_CS"/>
</dbReference>
<evidence type="ECO:0000313" key="6">
    <source>
        <dbReference type="Proteomes" id="UP000608530"/>
    </source>
</evidence>
<dbReference type="PANTHER" id="PTHR33164:SF43">
    <property type="entry name" value="HTH-TYPE TRANSCRIPTIONAL REPRESSOR YETL"/>
    <property type="match status" value="1"/>
</dbReference>
<organism evidence="5 6">
    <name type="scientific">Leucobacter chromiisoli</name>
    <dbReference type="NCBI Taxonomy" id="2796471"/>
    <lineage>
        <taxon>Bacteria</taxon>
        <taxon>Bacillati</taxon>
        <taxon>Actinomycetota</taxon>
        <taxon>Actinomycetes</taxon>
        <taxon>Micrococcales</taxon>
        <taxon>Microbacteriaceae</taxon>
        <taxon>Leucobacter</taxon>
    </lineage>
</organism>
<dbReference type="GO" id="GO:0003700">
    <property type="term" value="F:DNA-binding transcription factor activity"/>
    <property type="evidence" value="ECO:0007669"/>
    <property type="project" value="InterPro"/>
</dbReference>
<keyword evidence="3" id="KW-0804">Transcription</keyword>
<dbReference type="InterPro" id="IPR036390">
    <property type="entry name" value="WH_DNA-bd_sf"/>
</dbReference>
<dbReference type="PRINTS" id="PR00598">
    <property type="entry name" value="HTHMARR"/>
</dbReference>
<dbReference type="EMBL" id="JAEHOH010000003">
    <property type="protein sequence ID" value="MBK0418014.1"/>
    <property type="molecule type" value="Genomic_DNA"/>
</dbReference>
<dbReference type="SMART" id="SM00347">
    <property type="entry name" value="HTH_MARR"/>
    <property type="match status" value="1"/>
</dbReference>
<keyword evidence="6" id="KW-1185">Reference proteome</keyword>
<dbReference type="InterPro" id="IPR039422">
    <property type="entry name" value="MarR/SlyA-like"/>
</dbReference>
<dbReference type="AlphaFoldDB" id="A0A934Q7C4"/>
<dbReference type="PROSITE" id="PS50995">
    <property type="entry name" value="HTH_MARR_2"/>
    <property type="match status" value="1"/>
</dbReference>
<dbReference type="InterPro" id="IPR036388">
    <property type="entry name" value="WH-like_DNA-bd_sf"/>
</dbReference>
<keyword evidence="2" id="KW-0238">DNA-binding</keyword>
<dbReference type="GO" id="GO:0003677">
    <property type="term" value="F:DNA binding"/>
    <property type="evidence" value="ECO:0007669"/>
    <property type="project" value="UniProtKB-KW"/>
</dbReference>
<evidence type="ECO:0000256" key="1">
    <source>
        <dbReference type="ARBA" id="ARBA00023015"/>
    </source>
</evidence>